<dbReference type="PANTHER" id="PTHR12526">
    <property type="entry name" value="GLYCOSYLTRANSFERASE"/>
    <property type="match status" value="1"/>
</dbReference>
<dbReference type="RefSeq" id="WP_160736477.1">
    <property type="nucleotide sequence ID" value="NZ_WTYT01000004.1"/>
</dbReference>
<sequence length="407" mass="44209">MRAGEEILFLAHRMPFPPDRGDKIRATHVLRHLASISPVHVATFAETREDWAQQATLGDCCASYCLAARTKPLPLAGMQALLTRKPVSLTAFSHPRLRRFIRKTLAERPIGAIYVFSGQMGQYVPRRFDGVVLADLVDVDSAKFEAYAAQRAGLGAKAYLREAKLLSQEEERIIRRADRTLLISDAEAALMQQRIAPDLAPKLSVMGNGINAAFFNPEIVSAHDEIAAAPGPHCVFTGQMDYPPNIAAVTRVVERILPALRDTYPDAQFHIVGRAPTSEVTALGQQAGCRVWGAVPDMRPYLKAADLVLAPLTIARGVQNKVLEAMAMARAVLVSPEAATGIPAKPGRDFLVGQDDDALISAALEVFADRQAASQLGAAARAFVQQEMSWSAKLSNLSSWLEKRNAA</sequence>
<dbReference type="EMBL" id="WTYT01000004">
    <property type="protein sequence ID" value="MXO66025.1"/>
    <property type="molecule type" value="Genomic_DNA"/>
</dbReference>
<name>A0A6I4T8E9_9SPHN</name>
<dbReference type="Pfam" id="PF13692">
    <property type="entry name" value="Glyco_trans_1_4"/>
    <property type="match status" value="1"/>
</dbReference>
<reference evidence="1 2" key="1">
    <citation type="submission" date="2019-12" db="EMBL/GenBank/DDBJ databases">
        <title>Genomic-based taxomic classification of the family Erythrobacteraceae.</title>
        <authorList>
            <person name="Xu L."/>
        </authorList>
    </citation>
    <scope>NUCLEOTIDE SEQUENCE [LARGE SCALE GENOMIC DNA]</scope>
    <source>
        <strain evidence="1 2">LMG 29518</strain>
    </source>
</reference>
<dbReference type="AlphaFoldDB" id="A0A6I4T8E9"/>
<dbReference type="InterPro" id="IPR017521">
    <property type="entry name" value="Sugar_tfrase_PEP-CTERM_Stp1"/>
</dbReference>
<dbReference type="PANTHER" id="PTHR12526:SF600">
    <property type="entry name" value="GLYCOSYL TRANSFERASE GROUP 1"/>
    <property type="match status" value="1"/>
</dbReference>
<dbReference type="Proteomes" id="UP000438476">
    <property type="component" value="Unassembled WGS sequence"/>
</dbReference>
<dbReference type="OrthoDB" id="9807209at2"/>
<evidence type="ECO:0000313" key="2">
    <source>
        <dbReference type="Proteomes" id="UP000438476"/>
    </source>
</evidence>
<organism evidence="1 2">
    <name type="scientific">Altericroceibacterium endophyticum</name>
    <dbReference type="NCBI Taxonomy" id="1808508"/>
    <lineage>
        <taxon>Bacteria</taxon>
        <taxon>Pseudomonadati</taxon>
        <taxon>Pseudomonadota</taxon>
        <taxon>Alphaproteobacteria</taxon>
        <taxon>Sphingomonadales</taxon>
        <taxon>Erythrobacteraceae</taxon>
        <taxon>Altericroceibacterium</taxon>
    </lineage>
</organism>
<dbReference type="NCBIfam" id="TIGR03087">
    <property type="entry name" value="stp1"/>
    <property type="match status" value="1"/>
</dbReference>
<dbReference type="GO" id="GO:0016757">
    <property type="term" value="F:glycosyltransferase activity"/>
    <property type="evidence" value="ECO:0007669"/>
    <property type="project" value="TreeGrafter"/>
</dbReference>
<comment type="caution">
    <text evidence="1">The sequence shown here is derived from an EMBL/GenBank/DDBJ whole genome shotgun (WGS) entry which is preliminary data.</text>
</comment>
<gene>
    <name evidence="1" type="ORF">GRI91_09690</name>
</gene>
<proteinExistence type="predicted"/>
<dbReference type="CDD" id="cd03801">
    <property type="entry name" value="GT4_PimA-like"/>
    <property type="match status" value="1"/>
</dbReference>
<evidence type="ECO:0000313" key="1">
    <source>
        <dbReference type="EMBL" id="MXO66025.1"/>
    </source>
</evidence>
<keyword evidence="1" id="KW-0808">Transferase</keyword>
<protein>
    <submittedName>
        <fullName evidence="1">TIGR03087 family PEP-CTERM/XrtA system glycosyltransferase</fullName>
    </submittedName>
</protein>
<dbReference type="SUPFAM" id="SSF53756">
    <property type="entry name" value="UDP-Glycosyltransferase/glycogen phosphorylase"/>
    <property type="match status" value="1"/>
</dbReference>
<dbReference type="Gene3D" id="3.40.50.2000">
    <property type="entry name" value="Glycogen Phosphorylase B"/>
    <property type="match status" value="2"/>
</dbReference>
<keyword evidence="2" id="KW-1185">Reference proteome</keyword>
<accession>A0A6I4T8E9</accession>